<proteinExistence type="predicted"/>
<sequence>MNPDIYLNRDALQKLISTFKVIKDRNLPPGRIGAAGGLILDYKKDTIQHLGGRVSPNFITSHIGYGKRYEDLKGGYRNKGEVQNIGQKNVQKIRQEIKQGIGGKNYKPDLENAQNTMDSIKDIDYVTGAFFATEFKLFKSMGGFDTGYRPAYFEELDYCLKIRRSGWRVVVTPKSIARHFEGASVEKFSRNFYRYYHKNRIRCAIINLGFLNFLKKFFPSELNWFRNKVTGDQIFPIFYAYFINFVFLPYNLVIKLKNHLILNKLELK</sequence>
<evidence type="ECO:0008006" key="3">
    <source>
        <dbReference type="Google" id="ProtNLM"/>
    </source>
</evidence>
<accession>X0ZKH4</accession>
<evidence type="ECO:0000256" key="1">
    <source>
        <dbReference type="SAM" id="Phobius"/>
    </source>
</evidence>
<dbReference type="PANTHER" id="PTHR43179">
    <property type="entry name" value="RHAMNOSYLTRANSFERASE WBBL"/>
    <property type="match status" value="1"/>
</dbReference>
<reference evidence="2" key="1">
    <citation type="journal article" date="2014" name="Front. Microbiol.">
        <title>High frequency of phylogenetically diverse reductive dehalogenase-homologous genes in deep subseafloor sedimentary metagenomes.</title>
        <authorList>
            <person name="Kawai M."/>
            <person name="Futagami T."/>
            <person name="Toyoda A."/>
            <person name="Takaki Y."/>
            <person name="Nishi S."/>
            <person name="Hori S."/>
            <person name="Arai W."/>
            <person name="Tsubouchi T."/>
            <person name="Morono Y."/>
            <person name="Uchiyama I."/>
            <person name="Ito T."/>
            <person name="Fujiyama A."/>
            <person name="Inagaki F."/>
            <person name="Takami H."/>
        </authorList>
    </citation>
    <scope>NUCLEOTIDE SEQUENCE</scope>
    <source>
        <strain evidence="2">Expedition CK06-06</strain>
    </source>
</reference>
<feature type="transmembrane region" description="Helical" evidence="1">
    <location>
        <begin position="234"/>
        <end position="254"/>
    </location>
</feature>
<organism evidence="2">
    <name type="scientific">marine sediment metagenome</name>
    <dbReference type="NCBI Taxonomy" id="412755"/>
    <lineage>
        <taxon>unclassified sequences</taxon>
        <taxon>metagenomes</taxon>
        <taxon>ecological metagenomes</taxon>
    </lineage>
</organism>
<dbReference type="PANTHER" id="PTHR43179:SF7">
    <property type="entry name" value="RHAMNOSYLTRANSFERASE WBBL"/>
    <property type="match status" value="1"/>
</dbReference>
<dbReference type="Gene3D" id="3.90.550.10">
    <property type="entry name" value="Spore Coat Polysaccharide Biosynthesis Protein SpsA, Chain A"/>
    <property type="match status" value="1"/>
</dbReference>
<keyword evidence="1" id="KW-0472">Membrane</keyword>
<evidence type="ECO:0000313" key="2">
    <source>
        <dbReference type="EMBL" id="GAG58577.1"/>
    </source>
</evidence>
<feature type="transmembrane region" description="Helical" evidence="1">
    <location>
        <begin position="199"/>
        <end position="214"/>
    </location>
</feature>
<name>X0ZKH4_9ZZZZ</name>
<gene>
    <name evidence="2" type="ORF">S01H4_07008</name>
</gene>
<dbReference type="InterPro" id="IPR029044">
    <property type="entry name" value="Nucleotide-diphossugar_trans"/>
</dbReference>
<dbReference type="SUPFAM" id="SSF53448">
    <property type="entry name" value="Nucleotide-diphospho-sugar transferases"/>
    <property type="match status" value="1"/>
</dbReference>
<keyword evidence="1" id="KW-0812">Transmembrane</keyword>
<dbReference type="AlphaFoldDB" id="X0ZKH4"/>
<dbReference type="EMBL" id="BART01002240">
    <property type="protein sequence ID" value="GAG58577.1"/>
    <property type="molecule type" value="Genomic_DNA"/>
</dbReference>
<keyword evidence="1" id="KW-1133">Transmembrane helix</keyword>
<comment type="caution">
    <text evidence="2">The sequence shown here is derived from an EMBL/GenBank/DDBJ whole genome shotgun (WGS) entry which is preliminary data.</text>
</comment>
<protein>
    <recommendedName>
        <fullName evidence="3">Glycosyltransferase 2-like domain-containing protein</fullName>
    </recommendedName>
</protein>